<evidence type="ECO:0008006" key="3">
    <source>
        <dbReference type="Google" id="ProtNLM"/>
    </source>
</evidence>
<reference evidence="1 2" key="1">
    <citation type="submission" date="2016-07" db="EMBL/GenBank/DDBJ databases">
        <title>Pervasive Adenine N6-methylation of Active Genes in Fungi.</title>
        <authorList>
            <consortium name="DOE Joint Genome Institute"/>
            <person name="Mondo S.J."/>
            <person name="Dannebaum R.O."/>
            <person name="Kuo R.C."/>
            <person name="Labutti K."/>
            <person name="Haridas S."/>
            <person name="Kuo A."/>
            <person name="Salamov A."/>
            <person name="Ahrendt S.R."/>
            <person name="Lipzen A."/>
            <person name="Sullivan W."/>
            <person name="Andreopoulos W.B."/>
            <person name="Clum A."/>
            <person name="Lindquist E."/>
            <person name="Daum C."/>
            <person name="Ramamoorthy G.K."/>
            <person name="Gryganskyi A."/>
            <person name="Culley D."/>
            <person name="Magnuson J.K."/>
            <person name="James T.Y."/>
            <person name="O'Malley M.A."/>
            <person name="Stajich J.E."/>
            <person name="Spatafora J.W."/>
            <person name="Visel A."/>
            <person name="Grigoriev I.V."/>
        </authorList>
    </citation>
    <scope>NUCLEOTIDE SEQUENCE [LARGE SCALE GENOMIC DNA]</scope>
    <source>
        <strain evidence="1 2">PL171</strain>
    </source>
</reference>
<dbReference type="EMBL" id="MCFL01000022">
    <property type="protein sequence ID" value="ORZ35514.1"/>
    <property type="molecule type" value="Genomic_DNA"/>
</dbReference>
<organism evidence="1 2">
    <name type="scientific">Catenaria anguillulae PL171</name>
    <dbReference type="NCBI Taxonomy" id="765915"/>
    <lineage>
        <taxon>Eukaryota</taxon>
        <taxon>Fungi</taxon>
        <taxon>Fungi incertae sedis</taxon>
        <taxon>Blastocladiomycota</taxon>
        <taxon>Blastocladiomycetes</taxon>
        <taxon>Blastocladiales</taxon>
        <taxon>Catenariaceae</taxon>
        <taxon>Catenaria</taxon>
    </lineage>
</organism>
<sequence>MLDPEETEVEPDWLCRHKYDQKSCLELARSNDHQHVLDWWGENEELLPMPYSFRLVNEASGSGDLQFLRAWKVRWEELGRSDTYDCDRAVCAATKGGHIEVLECENLVLRAALEADQFQVMMCESTLSKVVNRCDNVELLNRWNQIGRPLPFNTPSALRHAAKNCRIDVLDWWKHSAIPLANAFRPGATMLVDSASAKCAVRSLMWIRALCAERGYQFQYSEDALDDIFWDAPFSNGITGGCAQLKTVQWWVESGMELKYSASAFRNAIFCLSNSELRWWLNKKLPVNYSSKCAMVAVRRCGEEIISRLESF</sequence>
<name>A0A1Y2HNG6_9FUNG</name>
<gene>
    <name evidence="1" type="ORF">BCR44DRAFT_1434377</name>
</gene>
<comment type="caution">
    <text evidence="1">The sequence shown here is derived from an EMBL/GenBank/DDBJ whole genome shotgun (WGS) entry which is preliminary data.</text>
</comment>
<evidence type="ECO:0000313" key="2">
    <source>
        <dbReference type="Proteomes" id="UP000193411"/>
    </source>
</evidence>
<keyword evidence="2" id="KW-1185">Reference proteome</keyword>
<dbReference type="AlphaFoldDB" id="A0A1Y2HNG6"/>
<protein>
    <recommendedName>
        <fullName evidence="3">Ankyrin repeat-containing domain protein</fullName>
    </recommendedName>
</protein>
<proteinExistence type="predicted"/>
<evidence type="ECO:0000313" key="1">
    <source>
        <dbReference type="EMBL" id="ORZ35514.1"/>
    </source>
</evidence>
<feature type="non-terminal residue" evidence="1">
    <location>
        <position position="312"/>
    </location>
</feature>
<dbReference type="Proteomes" id="UP000193411">
    <property type="component" value="Unassembled WGS sequence"/>
</dbReference>
<accession>A0A1Y2HNG6</accession>